<protein>
    <submittedName>
        <fullName evidence="3">Uncharacterized protein</fullName>
    </submittedName>
</protein>
<dbReference type="RefSeq" id="WP_149100578.1">
    <property type="nucleotide sequence ID" value="NZ_BMMG01000009.1"/>
</dbReference>
<dbReference type="EMBL" id="VKKZ01000026">
    <property type="protein sequence ID" value="KAA6430262.1"/>
    <property type="molecule type" value="Genomic_DNA"/>
</dbReference>
<feature type="signal peptide" evidence="2">
    <location>
        <begin position="1"/>
        <end position="17"/>
    </location>
</feature>
<sequence>MKNILPVVLAASVLSLAGCSKSKDNTPAQTNNSQDVTFPAAQNQPAATGQAMPAAQGGATAGLNPAHGQPGHRCDIQVGAPLNSAPATAPSTTVTPSAAPSALPPAPVLPSAPPISTAKGLNPPHGQPGHDCGIAVGAPLKN</sequence>
<proteinExistence type="predicted"/>
<evidence type="ECO:0000313" key="4">
    <source>
        <dbReference type="EMBL" id="MFA1773451.1"/>
    </source>
</evidence>
<feature type="compositionally biased region" description="Polar residues" evidence="1">
    <location>
        <begin position="25"/>
        <end position="47"/>
    </location>
</feature>
<reference evidence="3 5" key="2">
    <citation type="submission" date="2019-09" db="EMBL/GenBank/DDBJ databases">
        <title>A bacterium isolated from glacier soil.</title>
        <authorList>
            <person name="Liu Q."/>
        </authorList>
    </citation>
    <scope>NUCLEOTIDE SEQUENCE [LARGE SCALE GENOMIC DNA]</scope>
    <source>
        <strain evidence="3 5">MDT1-10-3</strain>
    </source>
</reference>
<evidence type="ECO:0000313" key="3">
    <source>
        <dbReference type="EMBL" id="KAA6430262.1"/>
    </source>
</evidence>
<gene>
    <name evidence="4" type="ORF">ACD591_19275</name>
    <name evidence="3" type="ORF">FOE74_20835</name>
</gene>
<reference evidence="3 5" key="1">
    <citation type="submission" date="2019-07" db="EMBL/GenBank/DDBJ databases">
        <authorList>
            <person name="Qu J.-H."/>
        </authorList>
    </citation>
    <scope>NUCLEOTIDE SEQUENCE [LARGE SCALE GENOMIC DNA]</scope>
    <source>
        <strain evidence="3 5">MDT1-10-3</strain>
    </source>
</reference>
<evidence type="ECO:0000256" key="2">
    <source>
        <dbReference type="SAM" id="SignalP"/>
    </source>
</evidence>
<dbReference type="Proteomes" id="UP000323866">
    <property type="component" value="Unassembled WGS sequence"/>
</dbReference>
<dbReference type="OrthoDB" id="678557at2"/>
<dbReference type="PROSITE" id="PS51257">
    <property type="entry name" value="PROKAR_LIPOPROTEIN"/>
    <property type="match status" value="1"/>
</dbReference>
<comment type="caution">
    <text evidence="3">The sequence shown here is derived from an EMBL/GenBank/DDBJ whole genome shotgun (WGS) entry which is preliminary data.</text>
</comment>
<dbReference type="AlphaFoldDB" id="A0A5M8Q6L9"/>
<accession>A0A5M8Q6L9</accession>
<evidence type="ECO:0000313" key="6">
    <source>
        <dbReference type="Proteomes" id="UP001570846"/>
    </source>
</evidence>
<name>A0A5M8Q6L9_9BACT</name>
<feature type="compositionally biased region" description="Pro residues" evidence="1">
    <location>
        <begin position="102"/>
        <end position="113"/>
    </location>
</feature>
<keyword evidence="6" id="KW-1185">Reference proteome</keyword>
<feature type="region of interest" description="Disordered" evidence="1">
    <location>
        <begin position="21"/>
        <end position="142"/>
    </location>
</feature>
<evidence type="ECO:0000313" key="5">
    <source>
        <dbReference type="Proteomes" id="UP000323866"/>
    </source>
</evidence>
<feature type="compositionally biased region" description="Low complexity" evidence="1">
    <location>
        <begin position="80"/>
        <end position="101"/>
    </location>
</feature>
<organism evidence="3 5">
    <name type="scientific">Rufibacter glacialis</name>
    <dbReference type="NCBI Taxonomy" id="1259555"/>
    <lineage>
        <taxon>Bacteria</taxon>
        <taxon>Pseudomonadati</taxon>
        <taxon>Bacteroidota</taxon>
        <taxon>Cytophagia</taxon>
        <taxon>Cytophagales</taxon>
        <taxon>Hymenobacteraceae</taxon>
        <taxon>Rufibacter</taxon>
    </lineage>
</organism>
<dbReference type="EMBL" id="JBGOGF010000013">
    <property type="protein sequence ID" value="MFA1773451.1"/>
    <property type="molecule type" value="Genomic_DNA"/>
</dbReference>
<evidence type="ECO:0000256" key="1">
    <source>
        <dbReference type="SAM" id="MobiDB-lite"/>
    </source>
</evidence>
<feature type="chain" id="PRO_5024276652" evidence="2">
    <location>
        <begin position="18"/>
        <end position="142"/>
    </location>
</feature>
<dbReference type="Proteomes" id="UP001570846">
    <property type="component" value="Unassembled WGS sequence"/>
</dbReference>
<keyword evidence="2" id="KW-0732">Signal</keyword>
<reference evidence="4 6" key="3">
    <citation type="submission" date="2024-08" db="EMBL/GenBank/DDBJ databases">
        <authorList>
            <person name="Wei W."/>
        </authorList>
    </citation>
    <scope>NUCLEOTIDE SEQUENCE [LARGE SCALE GENOMIC DNA]</scope>
    <source>
        <strain evidence="4 6">XU2</strain>
    </source>
</reference>